<dbReference type="RefSeq" id="WP_059757108.1">
    <property type="nucleotide sequence ID" value="NZ_LDUG01000036.1"/>
</dbReference>
<accession>A0A106BKK8</accession>
<dbReference type="SUPFAM" id="SSF48498">
    <property type="entry name" value="Tetracyclin repressor-like, C-terminal domain"/>
    <property type="match status" value="1"/>
</dbReference>
<evidence type="ECO:0000259" key="5">
    <source>
        <dbReference type="PROSITE" id="PS50977"/>
    </source>
</evidence>
<dbReference type="GO" id="GO:0003677">
    <property type="term" value="F:DNA binding"/>
    <property type="evidence" value="ECO:0007669"/>
    <property type="project" value="UniProtKB-UniRule"/>
</dbReference>
<dbReference type="PANTHER" id="PTHR47506">
    <property type="entry name" value="TRANSCRIPTIONAL REGULATORY PROTEIN"/>
    <property type="match status" value="1"/>
</dbReference>
<dbReference type="Proteomes" id="UP000064243">
    <property type="component" value="Unassembled WGS sequence"/>
</dbReference>
<comment type="caution">
    <text evidence="6">The sequence shown here is derived from an EMBL/GenBank/DDBJ whole genome shotgun (WGS) entry which is preliminary data.</text>
</comment>
<dbReference type="PRINTS" id="PR00455">
    <property type="entry name" value="HTHTETR"/>
</dbReference>
<dbReference type="AlphaFoldDB" id="A0A106BKK8"/>
<dbReference type="OrthoDB" id="270177at2"/>
<reference evidence="6 7" key="1">
    <citation type="journal article" date="2015" name="Appl. Environ. Microbiol.">
        <title>Aerobic and Anaerobic Thiosulfate Oxidation by a Cold-Adapted, Subglacial Chemoautotroph.</title>
        <authorList>
            <person name="Harrold Z.R."/>
            <person name="Skidmore M.L."/>
            <person name="Hamilton T.L."/>
            <person name="Desch L."/>
            <person name="Amada K."/>
            <person name="van Gelder W."/>
            <person name="Glover K."/>
            <person name="Roden E.E."/>
            <person name="Boyd E.S."/>
        </authorList>
    </citation>
    <scope>NUCLEOTIDE SEQUENCE [LARGE SCALE GENOMIC DNA]</scope>
    <source>
        <strain evidence="6 7">RG</strain>
    </source>
</reference>
<feature type="domain" description="HTH tetR-type" evidence="5">
    <location>
        <begin position="10"/>
        <end position="70"/>
    </location>
</feature>
<organism evidence="6 7">
    <name type="scientific">Thiobacillus denitrificans</name>
    <dbReference type="NCBI Taxonomy" id="36861"/>
    <lineage>
        <taxon>Bacteria</taxon>
        <taxon>Pseudomonadati</taxon>
        <taxon>Pseudomonadota</taxon>
        <taxon>Betaproteobacteria</taxon>
        <taxon>Nitrosomonadales</taxon>
        <taxon>Thiobacillaceae</taxon>
        <taxon>Thiobacillus</taxon>
    </lineage>
</organism>
<evidence type="ECO:0000256" key="1">
    <source>
        <dbReference type="ARBA" id="ARBA00023015"/>
    </source>
</evidence>
<dbReference type="PANTHER" id="PTHR47506:SF1">
    <property type="entry name" value="HTH-TYPE TRANSCRIPTIONAL REGULATOR YJDC"/>
    <property type="match status" value="1"/>
</dbReference>
<feature type="DNA-binding region" description="H-T-H motif" evidence="4">
    <location>
        <begin position="33"/>
        <end position="52"/>
    </location>
</feature>
<evidence type="ECO:0000256" key="2">
    <source>
        <dbReference type="ARBA" id="ARBA00023125"/>
    </source>
</evidence>
<dbReference type="PROSITE" id="PS50977">
    <property type="entry name" value="HTH_TETR_2"/>
    <property type="match status" value="1"/>
</dbReference>
<evidence type="ECO:0000313" key="7">
    <source>
        <dbReference type="Proteomes" id="UP000064243"/>
    </source>
</evidence>
<protein>
    <recommendedName>
        <fullName evidence="5">HTH tetR-type domain-containing protein</fullName>
    </recommendedName>
</protein>
<dbReference type="InterPro" id="IPR009057">
    <property type="entry name" value="Homeodomain-like_sf"/>
</dbReference>
<keyword evidence="2 4" id="KW-0238">DNA-binding</keyword>
<dbReference type="EMBL" id="LDUG01000036">
    <property type="protein sequence ID" value="KVW94194.1"/>
    <property type="molecule type" value="Genomic_DNA"/>
</dbReference>
<evidence type="ECO:0000256" key="3">
    <source>
        <dbReference type="ARBA" id="ARBA00023163"/>
    </source>
</evidence>
<evidence type="ECO:0000313" key="6">
    <source>
        <dbReference type="EMBL" id="KVW94194.1"/>
    </source>
</evidence>
<dbReference type="Pfam" id="PF00440">
    <property type="entry name" value="TetR_N"/>
    <property type="match status" value="1"/>
</dbReference>
<dbReference type="InterPro" id="IPR036271">
    <property type="entry name" value="Tet_transcr_reg_TetR-rel_C_sf"/>
</dbReference>
<sequence length="197" mass="21486">MKPSPGRPLEFDPDAALDAAMQVFWRNGYENTSMQDLLEAMQISKSSLYQAFGGKQALFERCMARYGDYMIGALRDALLASPSGLGFVRQFLEGVLDEARGVCEVRGCLVLNTANEFARRNPQIAEAVSHGLNRFHGVLLAAVERAQQEGDIPPERNAVMLATYLVSSMSGLKTMIKAGAGEESLKGIIELTLKALQ</sequence>
<gene>
    <name evidence="6" type="ORF">ABW22_12360</name>
</gene>
<keyword evidence="3" id="KW-0804">Transcription</keyword>
<evidence type="ECO:0000256" key="4">
    <source>
        <dbReference type="PROSITE-ProRule" id="PRU00335"/>
    </source>
</evidence>
<dbReference type="Gene3D" id="1.10.357.10">
    <property type="entry name" value="Tetracycline Repressor, domain 2"/>
    <property type="match status" value="1"/>
</dbReference>
<proteinExistence type="predicted"/>
<keyword evidence="1" id="KW-0805">Transcription regulation</keyword>
<keyword evidence="7" id="KW-1185">Reference proteome</keyword>
<dbReference type="InterPro" id="IPR001647">
    <property type="entry name" value="HTH_TetR"/>
</dbReference>
<name>A0A106BKK8_THIDE</name>
<dbReference type="Gene3D" id="1.10.10.60">
    <property type="entry name" value="Homeodomain-like"/>
    <property type="match status" value="1"/>
</dbReference>
<dbReference type="Pfam" id="PF16925">
    <property type="entry name" value="TetR_C_13"/>
    <property type="match status" value="1"/>
</dbReference>
<dbReference type="PATRIC" id="fig|36861.3.peg.2250"/>
<dbReference type="InterPro" id="IPR011075">
    <property type="entry name" value="TetR_C"/>
</dbReference>
<dbReference type="SUPFAM" id="SSF46689">
    <property type="entry name" value="Homeodomain-like"/>
    <property type="match status" value="1"/>
</dbReference>